<dbReference type="EMBL" id="CP015249">
    <property type="protein sequence ID" value="ANB18168.1"/>
    <property type="molecule type" value="Genomic_DNA"/>
</dbReference>
<dbReference type="Proteomes" id="UP000076830">
    <property type="component" value="Chromosome"/>
</dbReference>
<name>A0A160DUK5_9GAMM</name>
<evidence type="ECO:0000313" key="2">
    <source>
        <dbReference type="EMBL" id="ANB18168.1"/>
    </source>
</evidence>
<accession>A0A160DUK5</accession>
<dbReference type="STRING" id="1300342.I596_2155"/>
<sequence length="58" mass="6352">MRRPGAAPGTAWDPPRARSATRPQRRTPSASPQLDAPGAHRPLRPRAVAARHSPRRAR</sequence>
<proteinExistence type="predicted"/>
<protein>
    <submittedName>
        <fullName evidence="2">Uncharacterized protein</fullName>
    </submittedName>
</protein>
<evidence type="ECO:0000256" key="1">
    <source>
        <dbReference type="SAM" id="MobiDB-lite"/>
    </source>
</evidence>
<dbReference type="AlphaFoldDB" id="A0A160DUK5"/>
<gene>
    <name evidence="2" type="ORF">I596_2155</name>
</gene>
<organism evidence="2 3">
    <name type="scientific">Dokdonella koreensis DS-123</name>
    <dbReference type="NCBI Taxonomy" id="1300342"/>
    <lineage>
        <taxon>Bacteria</taxon>
        <taxon>Pseudomonadati</taxon>
        <taxon>Pseudomonadota</taxon>
        <taxon>Gammaproteobacteria</taxon>
        <taxon>Lysobacterales</taxon>
        <taxon>Rhodanobacteraceae</taxon>
        <taxon>Dokdonella</taxon>
    </lineage>
</organism>
<keyword evidence="3" id="KW-1185">Reference proteome</keyword>
<evidence type="ECO:0000313" key="3">
    <source>
        <dbReference type="Proteomes" id="UP000076830"/>
    </source>
</evidence>
<feature type="region of interest" description="Disordered" evidence="1">
    <location>
        <begin position="1"/>
        <end position="58"/>
    </location>
</feature>
<reference evidence="2 3" key="1">
    <citation type="submission" date="2016-04" db="EMBL/GenBank/DDBJ databases">
        <title>Complete genome sequence of Dokdonella koreensis DS-123T.</title>
        <authorList>
            <person name="Kim J.F."/>
            <person name="Lee H."/>
            <person name="Kwak M.-J."/>
        </authorList>
    </citation>
    <scope>NUCLEOTIDE SEQUENCE [LARGE SCALE GENOMIC DNA]</scope>
    <source>
        <strain evidence="2 3">DS-123</strain>
    </source>
</reference>
<dbReference type="KEGG" id="dko:I596_2155"/>